<dbReference type="CDD" id="cd05483">
    <property type="entry name" value="retropepsin_like_bacteria"/>
    <property type="match status" value="1"/>
</dbReference>
<dbReference type="InterPro" id="IPR034122">
    <property type="entry name" value="Retropepsin-like_bacterial"/>
</dbReference>
<evidence type="ECO:0000256" key="1">
    <source>
        <dbReference type="SAM" id="SignalP"/>
    </source>
</evidence>
<keyword evidence="2" id="KW-0378">Hydrolase</keyword>
<keyword evidence="1" id="KW-0732">Signal</keyword>
<accession>A0A9X1DAI7</accession>
<protein>
    <submittedName>
        <fullName evidence="2">Aspartyl protease family protein</fullName>
    </submittedName>
</protein>
<comment type="caution">
    <text evidence="2">The sequence shown here is derived from an EMBL/GenBank/DDBJ whole genome shotgun (WGS) entry which is preliminary data.</text>
</comment>
<name>A0A9X1DAI7_9SPHN</name>
<dbReference type="Pfam" id="PF13650">
    <property type="entry name" value="Asp_protease_2"/>
    <property type="match status" value="2"/>
</dbReference>
<dbReference type="EMBL" id="JAHGAW010000003">
    <property type="protein sequence ID" value="MBT2186381.1"/>
    <property type="molecule type" value="Genomic_DNA"/>
</dbReference>
<sequence>MLLKNRLMMTALAAMALAGPAFAQENRATDAPGAPDGKFVITPNLPNETPDPARFQLTDQFVPISKDQADRMTMPVRIGTSGTYDFVIDTGSQRTIVAKEIAQRLALPVLSPVEIVSMAGRVTVDTVKLDGLTFGDHAVDNLDALSIAHNDLGGAGIIGLDSLKGKRLTMDFQRRKMDVGRSRRGSDRNDANTIVVEARSKFGQLILVDSKIDGRRVNVILDTGAELSVGNMALFNNLKLKKLVIPPQPTTLTSVTGITVPAQFTVVRRITIGAVTLDNVPMVFLDAAPFDELGLGDKPAMLLGMRMLRLFDQVAIDFGNRRVDFHMKDAAQAAGASRFASLDAGAATFR</sequence>
<reference evidence="2" key="1">
    <citation type="submission" date="2021-05" db="EMBL/GenBank/DDBJ databases">
        <title>Genome of Sphingobium sp. strain.</title>
        <authorList>
            <person name="Fan R."/>
        </authorList>
    </citation>
    <scope>NUCLEOTIDE SEQUENCE</scope>
    <source>
        <strain evidence="2">H33</strain>
    </source>
</reference>
<keyword evidence="3" id="KW-1185">Reference proteome</keyword>
<evidence type="ECO:0000313" key="2">
    <source>
        <dbReference type="EMBL" id="MBT2186381.1"/>
    </source>
</evidence>
<dbReference type="GO" id="GO:0006508">
    <property type="term" value="P:proteolysis"/>
    <property type="evidence" value="ECO:0007669"/>
    <property type="project" value="UniProtKB-KW"/>
</dbReference>
<dbReference type="PROSITE" id="PS00141">
    <property type="entry name" value="ASP_PROTEASE"/>
    <property type="match status" value="2"/>
</dbReference>
<feature type="chain" id="PRO_5040853027" evidence="1">
    <location>
        <begin position="24"/>
        <end position="350"/>
    </location>
</feature>
<dbReference type="GO" id="GO:0004190">
    <property type="term" value="F:aspartic-type endopeptidase activity"/>
    <property type="evidence" value="ECO:0007669"/>
    <property type="project" value="InterPro"/>
</dbReference>
<dbReference type="Proteomes" id="UP001138757">
    <property type="component" value="Unassembled WGS sequence"/>
</dbReference>
<organism evidence="2 3">
    <name type="scientific">Sphingobium nicotianae</name>
    <dbReference type="NCBI Taxonomy" id="2782607"/>
    <lineage>
        <taxon>Bacteria</taxon>
        <taxon>Pseudomonadati</taxon>
        <taxon>Pseudomonadota</taxon>
        <taxon>Alphaproteobacteria</taxon>
        <taxon>Sphingomonadales</taxon>
        <taxon>Sphingomonadaceae</taxon>
        <taxon>Sphingobium</taxon>
    </lineage>
</organism>
<dbReference type="InterPro" id="IPR021109">
    <property type="entry name" value="Peptidase_aspartic_dom_sf"/>
</dbReference>
<dbReference type="AlphaFoldDB" id="A0A9X1DAI7"/>
<dbReference type="SUPFAM" id="SSF50630">
    <property type="entry name" value="Acid proteases"/>
    <property type="match status" value="2"/>
</dbReference>
<keyword evidence="2" id="KW-0645">Protease</keyword>
<feature type="signal peptide" evidence="1">
    <location>
        <begin position="1"/>
        <end position="23"/>
    </location>
</feature>
<dbReference type="InterPro" id="IPR001969">
    <property type="entry name" value="Aspartic_peptidase_AS"/>
</dbReference>
<evidence type="ECO:0000313" key="3">
    <source>
        <dbReference type="Proteomes" id="UP001138757"/>
    </source>
</evidence>
<dbReference type="Gene3D" id="2.40.70.10">
    <property type="entry name" value="Acid Proteases"/>
    <property type="match status" value="2"/>
</dbReference>
<gene>
    <name evidence="2" type="ORF">KK488_05410</name>
</gene>
<dbReference type="RefSeq" id="WP_214622127.1">
    <property type="nucleotide sequence ID" value="NZ_JAHGAW010000003.1"/>
</dbReference>
<proteinExistence type="predicted"/>